<feature type="transmembrane region" description="Helical" evidence="1">
    <location>
        <begin position="93"/>
        <end position="115"/>
    </location>
</feature>
<feature type="transmembrane region" description="Helical" evidence="1">
    <location>
        <begin position="121"/>
        <end position="139"/>
    </location>
</feature>
<dbReference type="SUPFAM" id="SSF103481">
    <property type="entry name" value="Multidrug resistance efflux transporter EmrE"/>
    <property type="match status" value="2"/>
</dbReference>
<organism evidence="3 4">
    <name type="scientific">Candidatus Kaiserbacteria bacterium RIFCSPLOWO2_01_FULL_54_13</name>
    <dbReference type="NCBI Taxonomy" id="1798512"/>
    <lineage>
        <taxon>Bacteria</taxon>
        <taxon>Candidatus Kaiseribacteriota</taxon>
    </lineage>
</organism>
<dbReference type="AlphaFoldDB" id="A0A1F6F0J0"/>
<keyword evidence="1" id="KW-0812">Transmembrane</keyword>
<feature type="transmembrane region" description="Helical" evidence="1">
    <location>
        <begin position="175"/>
        <end position="198"/>
    </location>
</feature>
<dbReference type="InterPro" id="IPR037185">
    <property type="entry name" value="EmrE-like"/>
</dbReference>
<dbReference type="STRING" id="1798512.A3A39_01955"/>
<accession>A0A1F6F0J0</accession>
<feature type="transmembrane region" description="Helical" evidence="1">
    <location>
        <begin position="245"/>
        <end position="265"/>
    </location>
</feature>
<dbReference type="EMBL" id="MFLZ01000030">
    <property type="protein sequence ID" value="OGG79359.1"/>
    <property type="molecule type" value="Genomic_DNA"/>
</dbReference>
<evidence type="ECO:0000256" key="1">
    <source>
        <dbReference type="SAM" id="Phobius"/>
    </source>
</evidence>
<evidence type="ECO:0000313" key="3">
    <source>
        <dbReference type="EMBL" id="OGG79359.1"/>
    </source>
</evidence>
<protein>
    <recommendedName>
        <fullName evidence="2">EamA domain-containing protein</fullName>
    </recommendedName>
</protein>
<dbReference type="GO" id="GO:0016020">
    <property type="term" value="C:membrane"/>
    <property type="evidence" value="ECO:0007669"/>
    <property type="project" value="InterPro"/>
</dbReference>
<sequence>MDQATLLWTLASTFFAGLALFLQKIVAEEGRNAALFAMISYGLAGILAVIVLLTLSDVPPEWKLISAFGIAAGTIHGLSNFTRIESLKYIDSVLYFPIHKVLGPLLVVIGGVVFFVEPLTILQYIGIALSLSVPLLLITSVERHRQKNLSLGLKLLIVSAVLSAASLLLSKQGVMYSSAVILFLVTSQIAGSAASAGILIKQRGFRYSSFLHADQRDIYLSALSGIFSFLSSLSLFMALSTGFVSIVYVIQAHYILIPIVLSVWWYKDHINLRKLSAVVVSFLAITLLAL</sequence>
<gene>
    <name evidence="3" type="ORF">A3A39_01955</name>
</gene>
<proteinExistence type="predicted"/>
<feature type="transmembrane region" description="Helical" evidence="1">
    <location>
        <begin position="218"/>
        <end position="239"/>
    </location>
</feature>
<dbReference type="Proteomes" id="UP000177372">
    <property type="component" value="Unassembled WGS sequence"/>
</dbReference>
<evidence type="ECO:0000259" key="2">
    <source>
        <dbReference type="Pfam" id="PF00892"/>
    </source>
</evidence>
<reference evidence="3 4" key="1">
    <citation type="journal article" date="2016" name="Nat. Commun.">
        <title>Thousands of microbial genomes shed light on interconnected biogeochemical processes in an aquifer system.</title>
        <authorList>
            <person name="Anantharaman K."/>
            <person name="Brown C.T."/>
            <person name="Hug L.A."/>
            <person name="Sharon I."/>
            <person name="Castelle C.J."/>
            <person name="Probst A.J."/>
            <person name="Thomas B.C."/>
            <person name="Singh A."/>
            <person name="Wilkins M.J."/>
            <person name="Karaoz U."/>
            <person name="Brodie E.L."/>
            <person name="Williams K.H."/>
            <person name="Hubbard S.S."/>
            <person name="Banfield J.F."/>
        </authorList>
    </citation>
    <scope>NUCLEOTIDE SEQUENCE [LARGE SCALE GENOMIC DNA]</scope>
</reference>
<feature type="transmembrane region" description="Helical" evidence="1">
    <location>
        <begin position="151"/>
        <end position="169"/>
    </location>
</feature>
<feature type="transmembrane region" description="Helical" evidence="1">
    <location>
        <begin position="34"/>
        <end position="56"/>
    </location>
</feature>
<evidence type="ECO:0000313" key="4">
    <source>
        <dbReference type="Proteomes" id="UP000177372"/>
    </source>
</evidence>
<dbReference type="InterPro" id="IPR000620">
    <property type="entry name" value="EamA_dom"/>
</dbReference>
<keyword evidence="1" id="KW-1133">Transmembrane helix</keyword>
<feature type="transmembrane region" description="Helical" evidence="1">
    <location>
        <begin position="6"/>
        <end position="22"/>
    </location>
</feature>
<keyword evidence="1" id="KW-0472">Membrane</keyword>
<dbReference type="Pfam" id="PF00892">
    <property type="entry name" value="EamA"/>
    <property type="match status" value="1"/>
</dbReference>
<name>A0A1F6F0J0_9BACT</name>
<comment type="caution">
    <text evidence="3">The sequence shown here is derived from an EMBL/GenBank/DDBJ whole genome shotgun (WGS) entry which is preliminary data.</text>
</comment>
<feature type="domain" description="EamA" evidence="2">
    <location>
        <begin position="151"/>
        <end position="289"/>
    </location>
</feature>
<dbReference type="Gene3D" id="1.10.3730.20">
    <property type="match status" value="1"/>
</dbReference>
<feature type="transmembrane region" description="Helical" evidence="1">
    <location>
        <begin position="62"/>
        <end position="81"/>
    </location>
</feature>